<dbReference type="GeneID" id="90984409"/>
<dbReference type="InterPro" id="IPR040690">
    <property type="entry name" value="FtsX_ECD"/>
</dbReference>
<evidence type="ECO:0000256" key="11">
    <source>
        <dbReference type="SAM" id="Phobius"/>
    </source>
</evidence>
<evidence type="ECO:0000256" key="10">
    <source>
        <dbReference type="PIRNR" id="PIRNR003097"/>
    </source>
</evidence>
<keyword evidence="8 10" id="KW-0472">Membrane</keyword>
<dbReference type="GO" id="GO:0051301">
    <property type="term" value="P:cell division"/>
    <property type="evidence" value="ECO:0007669"/>
    <property type="project" value="UniProtKB-KW"/>
</dbReference>
<keyword evidence="9 10" id="KW-0131">Cell cycle</keyword>
<dbReference type="Pfam" id="PF18075">
    <property type="entry name" value="FtsX_ECD"/>
    <property type="match status" value="1"/>
</dbReference>
<evidence type="ECO:0000313" key="15">
    <source>
        <dbReference type="Proteomes" id="UP000027665"/>
    </source>
</evidence>
<reference evidence="14 15" key="1">
    <citation type="submission" date="2014-04" db="EMBL/GenBank/DDBJ databases">
        <title>Draft Genome Sequence of Synergistes jonesii.</title>
        <authorList>
            <person name="Coil D.A."/>
            <person name="Eisen J.A."/>
            <person name="Holland-Moritz H.E."/>
        </authorList>
    </citation>
    <scope>NUCLEOTIDE SEQUENCE [LARGE SCALE GENOMIC DNA]</scope>
    <source>
        <strain evidence="14 15">78-1</strain>
    </source>
</reference>
<evidence type="ECO:0000313" key="14">
    <source>
        <dbReference type="EMBL" id="KEJ91501.1"/>
    </source>
</evidence>
<dbReference type="eggNOG" id="COG2177">
    <property type="taxonomic scope" value="Bacteria"/>
</dbReference>
<evidence type="ECO:0000256" key="6">
    <source>
        <dbReference type="ARBA" id="ARBA00022692"/>
    </source>
</evidence>
<dbReference type="Proteomes" id="UP000027665">
    <property type="component" value="Unassembled WGS sequence"/>
</dbReference>
<dbReference type="Gene3D" id="3.30.70.3040">
    <property type="match status" value="1"/>
</dbReference>
<evidence type="ECO:0000256" key="5">
    <source>
        <dbReference type="ARBA" id="ARBA00022618"/>
    </source>
</evidence>
<evidence type="ECO:0000256" key="9">
    <source>
        <dbReference type="ARBA" id="ARBA00023306"/>
    </source>
</evidence>
<dbReference type="GO" id="GO:0005886">
    <property type="term" value="C:plasma membrane"/>
    <property type="evidence" value="ECO:0007669"/>
    <property type="project" value="UniProtKB-SubCell"/>
</dbReference>
<keyword evidence="6 11" id="KW-0812">Transmembrane</keyword>
<comment type="subcellular location">
    <subcellularLocation>
        <location evidence="1">Cell membrane</location>
        <topology evidence="1">Multi-pass membrane protein</topology>
    </subcellularLocation>
</comment>
<keyword evidence="7 11" id="KW-1133">Transmembrane helix</keyword>
<comment type="caution">
    <text evidence="14">The sequence shown here is derived from an EMBL/GenBank/DDBJ whole genome shotgun (WGS) entry which is preliminary data.</text>
</comment>
<evidence type="ECO:0000256" key="4">
    <source>
        <dbReference type="ARBA" id="ARBA00022475"/>
    </source>
</evidence>
<sequence>MSRIKYVFRDGWRLVWRHFGMSLLTIFTAMSVFFVVGATMLFILNIQNMVRVMEGQLSIQAYVKGDAELDAVAQKAKAIANVREVKIVTKEMALERLRARLGNQANAVTLLGENPLPASIEVKVSHAADVSDTARMLIALPEVEDIVYAGQVVEKLSRVADFVQQFSLVMLIVAITASGVVLFNTIRISVYSRAEEIAVMLKVGATSTYVAFPFVIQGFILGLSGALFASAALGYAYFRAITCLKEMLPFLTFIEATRYLGKLSLVLILCGTVLSLFASLIAVEKFIRKAARPL</sequence>
<evidence type="ECO:0000256" key="8">
    <source>
        <dbReference type="ARBA" id="ARBA00023136"/>
    </source>
</evidence>
<dbReference type="PIRSF" id="PIRSF003097">
    <property type="entry name" value="FtsX"/>
    <property type="match status" value="1"/>
</dbReference>
<dbReference type="PANTHER" id="PTHR47755:SF1">
    <property type="entry name" value="CELL DIVISION PROTEIN FTSX"/>
    <property type="match status" value="1"/>
</dbReference>
<organism evidence="14 15">
    <name type="scientific">Synergistes jonesii</name>
    <dbReference type="NCBI Taxonomy" id="2754"/>
    <lineage>
        <taxon>Bacteria</taxon>
        <taxon>Thermotogati</taxon>
        <taxon>Synergistota</taxon>
        <taxon>Synergistia</taxon>
        <taxon>Synergistales</taxon>
        <taxon>Synergistaceae</taxon>
        <taxon>Synergistes</taxon>
    </lineage>
</organism>
<dbReference type="Pfam" id="PF02687">
    <property type="entry name" value="FtsX"/>
    <property type="match status" value="1"/>
</dbReference>
<dbReference type="InterPro" id="IPR004513">
    <property type="entry name" value="FtsX"/>
</dbReference>
<evidence type="ECO:0000259" key="13">
    <source>
        <dbReference type="Pfam" id="PF18075"/>
    </source>
</evidence>
<dbReference type="PANTHER" id="PTHR47755">
    <property type="entry name" value="CELL DIVISION PROTEIN FTSX"/>
    <property type="match status" value="1"/>
</dbReference>
<feature type="transmembrane region" description="Helical" evidence="11">
    <location>
        <begin position="168"/>
        <end position="190"/>
    </location>
</feature>
<keyword evidence="4 10" id="KW-1003">Cell membrane</keyword>
<keyword evidence="15" id="KW-1185">Reference proteome</keyword>
<evidence type="ECO:0000256" key="7">
    <source>
        <dbReference type="ARBA" id="ARBA00022989"/>
    </source>
</evidence>
<name>A0A073IPW3_9BACT</name>
<evidence type="ECO:0000259" key="12">
    <source>
        <dbReference type="Pfam" id="PF02687"/>
    </source>
</evidence>
<feature type="transmembrane region" description="Helical" evidence="11">
    <location>
        <begin position="210"/>
        <end position="238"/>
    </location>
</feature>
<comment type="similarity">
    <text evidence="2 10">Belongs to the ABC-4 integral membrane protein family. FtsX subfamily.</text>
</comment>
<dbReference type="EMBL" id="JMKI01000047">
    <property type="protein sequence ID" value="KEJ91501.1"/>
    <property type="molecule type" value="Genomic_DNA"/>
</dbReference>
<gene>
    <name evidence="14" type="ORF">EH55_09865</name>
</gene>
<dbReference type="STRING" id="2754.EH55_09865"/>
<evidence type="ECO:0000256" key="3">
    <source>
        <dbReference type="ARBA" id="ARBA00021907"/>
    </source>
</evidence>
<accession>A0A073IPW3</accession>
<dbReference type="AlphaFoldDB" id="A0A073IPW3"/>
<dbReference type="OrthoDB" id="9812531at2"/>
<evidence type="ECO:0000256" key="2">
    <source>
        <dbReference type="ARBA" id="ARBA00007379"/>
    </source>
</evidence>
<keyword evidence="5 10" id="KW-0132">Cell division</keyword>
<evidence type="ECO:0000256" key="1">
    <source>
        <dbReference type="ARBA" id="ARBA00004651"/>
    </source>
</evidence>
<dbReference type="InterPro" id="IPR003838">
    <property type="entry name" value="ABC3_permease_C"/>
</dbReference>
<proteinExistence type="inferred from homology"/>
<feature type="transmembrane region" description="Helical" evidence="11">
    <location>
        <begin position="259"/>
        <end position="283"/>
    </location>
</feature>
<feature type="domain" description="FtsX extracellular" evidence="13">
    <location>
        <begin position="59"/>
        <end position="146"/>
    </location>
</feature>
<dbReference type="RefSeq" id="WP_037977912.1">
    <property type="nucleotide sequence ID" value="NZ_JAWRIX010000065.1"/>
</dbReference>
<protein>
    <recommendedName>
        <fullName evidence="3 10">Cell division protein FtsX</fullName>
    </recommendedName>
</protein>
<feature type="domain" description="ABC3 transporter permease C-terminal" evidence="12">
    <location>
        <begin position="169"/>
        <end position="289"/>
    </location>
</feature>
<feature type="transmembrane region" description="Helical" evidence="11">
    <location>
        <begin position="20"/>
        <end position="44"/>
    </location>
</feature>